<dbReference type="SMART" id="SM00248">
    <property type="entry name" value="ANK"/>
    <property type="match status" value="3"/>
</dbReference>
<dbReference type="GO" id="GO:0000932">
    <property type="term" value="C:P-body"/>
    <property type="evidence" value="ECO:0007669"/>
    <property type="project" value="TreeGrafter"/>
</dbReference>
<dbReference type="EMBL" id="JACMSC010000015">
    <property type="protein sequence ID" value="KAG6487505.1"/>
    <property type="molecule type" value="Genomic_DNA"/>
</dbReference>
<sequence length="411" mass="44658">MKTTRGKGDTKNLTAALFPPSLSIFATKMLFFSYFKELVGKEVTVELKNDLTIRGTLHSVDQYLNIKLENIKVVIKSITLTCRHGELLGVLLFLEEVAGESGSRGRHRGSEEVAGDEARAGQILWLLLSAAHCYCAVAARAWSRHELQELLRTDAIDVGMPQRLLGGSAGPGRVRLRRTCCLNGRTALHSAAEVGHMACIRLLVAGFLSAGGGGGDEGKLDGFINQAVSSGVIALHLAALSGNANCVRLLLDLHTAVALCLSSPAVASIGAGSTPLHYEASTGNLKSCQVLKLDVVGLASSHFITASISSMTLGSRASSKCRVWYCSENNKRIIHFSTCEVYGKTIGSFLPNDHPLRKNKKERKKVREVGILKKNPEAIREKIEKMERMSKYSYSPLLSRLKFDASRMIHQ</sequence>
<evidence type="ECO:0000256" key="4">
    <source>
        <dbReference type="ARBA" id="ARBA00022728"/>
    </source>
</evidence>
<accession>A0A8J5KSN0</accession>
<dbReference type="SUPFAM" id="SSF50182">
    <property type="entry name" value="Sm-like ribonucleoproteins"/>
    <property type="match status" value="1"/>
</dbReference>
<name>A0A8J5KSN0_ZINOF</name>
<evidence type="ECO:0000256" key="9">
    <source>
        <dbReference type="PROSITE-ProRule" id="PRU00023"/>
    </source>
</evidence>
<keyword evidence="5" id="KW-0694">RNA-binding</keyword>
<dbReference type="GO" id="GO:0046540">
    <property type="term" value="C:U4/U6 x U5 tri-snRNP complex"/>
    <property type="evidence" value="ECO:0007669"/>
    <property type="project" value="TreeGrafter"/>
</dbReference>
<keyword evidence="9" id="KW-0040">ANK repeat</keyword>
<evidence type="ECO:0000259" key="11">
    <source>
        <dbReference type="PROSITE" id="PS52002"/>
    </source>
</evidence>
<keyword evidence="10" id="KW-0812">Transmembrane</keyword>
<proteinExistence type="inferred from homology"/>
<dbReference type="PANTHER" id="PTHR13829">
    <property type="entry name" value="SNRNP CORE PROTEIN FAMILY MEMBER"/>
    <property type="match status" value="1"/>
</dbReference>
<comment type="subcellular location">
    <subcellularLocation>
        <location evidence="1">Nucleus</location>
    </subcellularLocation>
</comment>
<dbReference type="PROSITE" id="PS50297">
    <property type="entry name" value="ANK_REP_REGION"/>
    <property type="match status" value="2"/>
</dbReference>
<dbReference type="InterPro" id="IPR010920">
    <property type="entry name" value="LSM_dom_sf"/>
</dbReference>
<keyword evidence="6" id="KW-0508">mRNA splicing</keyword>
<evidence type="ECO:0000256" key="8">
    <source>
        <dbReference type="ARBA" id="ARBA00023274"/>
    </source>
</evidence>
<evidence type="ECO:0000313" key="13">
    <source>
        <dbReference type="Proteomes" id="UP000734854"/>
    </source>
</evidence>
<keyword evidence="3" id="KW-0507">mRNA processing</keyword>
<evidence type="ECO:0000313" key="12">
    <source>
        <dbReference type="EMBL" id="KAG6487505.1"/>
    </source>
</evidence>
<dbReference type="InterPro" id="IPR002110">
    <property type="entry name" value="Ankyrin_rpt"/>
</dbReference>
<keyword evidence="4" id="KW-0747">Spliceosome</keyword>
<keyword evidence="10" id="KW-0472">Membrane</keyword>
<dbReference type="Gene3D" id="1.25.40.20">
    <property type="entry name" value="Ankyrin repeat-containing domain"/>
    <property type="match status" value="1"/>
</dbReference>
<evidence type="ECO:0000256" key="10">
    <source>
        <dbReference type="SAM" id="Phobius"/>
    </source>
</evidence>
<dbReference type="PANTHER" id="PTHR13829:SF2">
    <property type="entry name" value="U6 SNRNA-ASSOCIATED SM-LIKE PROTEIN LSM2"/>
    <property type="match status" value="1"/>
</dbReference>
<dbReference type="AlphaFoldDB" id="A0A8J5KSN0"/>
<feature type="repeat" description="ANK" evidence="9">
    <location>
        <begin position="230"/>
        <end position="252"/>
    </location>
</feature>
<feature type="domain" description="Sm" evidence="11">
    <location>
        <begin position="30"/>
        <end position="94"/>
    </location>
</feature>
<dbReference type="InterPro" id="IPR001163">
    <property type="entry name" value="Sm_dom_euk/arc"/>
</dbReference>
<dbReference type="GO" id="GO:0005688">
    <property type="term" value="C:U6 snRNP"/>
    <property type="evidence" value="ECO:0007669"/>
    <property type="project" value="TreeGrafter"/>
</dbReference>
<dbReference type="Proteomes" id="UP000734854">
    <property type="component" value="Unassembled WGS sequence"/>
</dbReference>
<dbReference type="PROSITE" id="PS52002">
    <property type="entry name" value="SM"/>
    <property type="match status" value="1"/>
</dbReference>
<feature type="transmembrane region" description="Helical" evidence="10">
    <location>
        <begin position="12"/>
        <end position="35"/>
    </location>
</feature>
<dbReference type="SUPFAM" id="SSF48403">
    <property type="entry name" value="Ankyrin repeat"/>
    <property type="match status" value="1"/>
</dbReference>
<gene>
    <name evidence="12" type="ORF">ZIOFF_056091</name>
</gene>
<dbReference type="GO" id="GO:0000398">
    <property type="term" value="P:mRNA splicing, via spliceosome"/>
    <property type="evidence" value="ECO:0007669"/>
    <property type="project" value="TreeGrafter"/>
</dbReference>
<dbReference type="Pfam" id="PF01423">
    <property type="entry name" value="LSM"/>
    <property type="match status" value="1"/>
</dbReference>
<keyword evidence="13" id="KW-1185">Reference proteome</keyword>
<dbReference type="InterPro" id="IPR047575">
    <property type="entry name" value="Sm"/>
</dbReference>
<evidence type="ECO:0000256" key="7">
    <source>
        <dbReference type="ARBA" id="ARBA00023242"/>
    </source>
</evidence>
<evidence type="ECO:0000256" key="1">
    <source>
        <dbReference type="ARBA" id="ARBA00004123"/>
    </source>
</evidence>
<evidence type="ECO:0000256" key="2">
    <source>
        <dbReference type="ARBA" id="ARBA00006850"/>
    </source>
</evidence>
<evidence type="ECO:0000256" key="3">
    <source>
        <dbReference type="ARBA" id="ARBA00022664"/>
    </source>
</evidence>
<keyword evidence="7" id="KW-0539">Nucleus</keyword>
<dbReference type="GO" id="GO:0071013">
    <property type="term" value="C:catalytic step 2 spliceosome"/>
    <property type="evidence" value="ECO:0007669"/>
    <property type="project" value="TreeGrafter"/>
</dbReference>
<dbReference type="Gene3D" id="2.30.30.100">
    <property type="match status" value="1"/>
</dbReference>
<comment type="similarity">
    <text evidence="2">Belongs to the snRNP Sm proteins family.</text>
</comment>
<dbReference type="Pfam" id="PF12796">
    <property type="entry name" value="Ank_2"/>
    <property type="match status" value="1"/>
</dbReference>
<dbReference type="InterPro" id="IPR019007">
    <property type="entry name" value="Wbp11/ELF5/Saf1_N"/>
</dbReference>
<protein>
    <recommendedName>
        <fullName evidence="11">Sm domain-containing protein</fullName>
    </recommendedName>
</protein>
<dbReference type="SMART" id="SM00651">
    <property type="entry name" value="Sm"/>
    <property type="match status" value="1"/>
</dbReference>
<dbReference type="PROSITE" id="PS50088">
    <property type="entry name" value="ANK_REPEAT"/>
    <property type="match status" value="2"/>
</dbReference>
<dbReference type="GO" id="GO:0071011">
    <property type="term" value="C:precatalytic spliceosome"/>
    <property type="evidence" value="ECO:0007669"/>
    <property type="project" value="TreeGrafter"/>
</dbReference>
<evidence type="ECO:0000256" key="6">
    <source>
        <dbReference type="ARBA" id="ARBA00023187"/>
    </source>
</evidence>
<dbReference type="InterPro" id="IPR036770">
    <property type="entry name" value="Ankyrin_rpt-contain_sf"/>
</dbReference>
<reference evidence="12 13" key="1">
    <citation type="submission" date="2020-08" db="EMBL/GenBank/DDBJ databases">
        <title>Plant Genome Project.</title>
        <authorList>
            <person name="Zhang R.-G."/>
        </authorList>
    </citation>
    <scope>NUCLEOTIDE SEQUENCE [LARGE SCALE GENOMIC DNA]</scope>
    <source>
        <tissue evidence="12">Rhizome</tissue>
    </source>
</reference>
<evidence type="ECO:0000256" key="5">
    <source>
        <dbReference type="ARBA" id="ARBA00022884"/>
    </source>
</evidence>
<dbReference type="Pfam" id="PF09429">
    <property type="entry name" value="Wbp11"/>
    <property type="match status" value="1"/>
</dbReference>
<keyword evidence="10" id="KW-1133">Transmembrane helix</keyword>
<organism evidence="12 13">
    <name type="scientific">Zingiber officinale</name>
    <name type="common">Ginger</name>
    <name type="synonym">Amomum zingiber</name>
    <dbReference type="NCBI Taxonomy" id="94328"/>
    <lineage>
        <taxon>Eukaryota</taxon>
        <taxon>Viridiplantae</taxon>
        <taxon>Streptophyta</taxon>
        <taxon>Embryophyta</taxon>
        <taxon>Tracheophyta</taxon>
        <taxon>Spermatophyta</taxon>
        <taxon>Magnoliopsida</taxon>
        <taxon>Liliopsida</taxon>
        <taxon>Zingiberales</taxon>
        <taxon>Zingiberaceae</taxon>
        <taxon>Zingiber</taxon>
    </lineage>
</organism>
<dbReference type="InterPro" id="IPR016654">
    <property type="entry name" value="U6_snRNA_Lsm2"/>
</dbReference>
<dbReference type="GO" id="GO:0003723">
    <property type="term" value="F:RNA binding"/>
    <property type="evidence" value="ECO:0007669"/>
    <property type="project" value="UniProtKB-KW"/>
</dbReference>
<dbReference type="GO" id="GO:1990726">
    <property type="term" value="C:Lsm1-7-Pat1 complex"/>
    <property type="evidence" value="ECO:0007669"/>
    <property type="project" value="TreeGrafter"/>
</dbReference>
<feature type="repeat" description="ANK" evidence="9">
    <location>
        <begin position="183"/>
        <end position="204"/>
    </location>
</feature>
<comment type="caution">
    <text evidence="12">The sequence shown here is derived from an EMBL/GenBank/DDBJ whole genome shotgun (WGS) entry which is preliminary data.</text>
</comment>
<keyword evidence="8" id="KW-0687">Ribonucleoprotein</keyword>